<evidence type="ECO:0000313" key="2">
    <source>
        <dbReference type="Proteomes" id="UP000541426"/>
    </source>
</evidence>
<accession>A0A7W6DNY0</accession>
<sequence>MKNAMMTVADATARIEQGATLVIAGDEKALARLPKGQWIGGTAVYFVTETGARQDHEMVFVTEVAEGSASRTRFVPTEDLSSLADQQFENGATMILIPAFSDAHQRFALDGAGYPDIFAQPLIGWISGVALEDIGEVAPKVFDGATGHVHEDGAVLLHVEMPAGRVAEIDILNLFEQDRESPTILFRADGFSATTAIINGEEVNLAKWVLDNNINTQRPLVANYAGAMINVSFQNVDASAGKCSFFAPVVEGVEYRIARNPGDYAKVFASRANGDGANEMSCNCILNYIFGELEGKTTGTFTGPATFGEIAYILLNQTMVRLRDVAMKQSNVA</sequence>
<evidence type="ECO:0000313" key="1">
    <source>
        <dbReference type="EMBL" id="MBB3986079.1"/>
    </source>
</evidence>
<dbReference type="EMBL" id="JACIEJ010000005">
    <property type="protein sequence ID" value="MBB3986079.1"/>
    <property type="molecule type" value="Genomic_DNA"/>
</dbReference>
<proteinExistence type="predicted"/>
<dbReference type="InterPro" id="IPR054249">
    <property type="entry name" value="DUF6976"/>
</dbReference>
<comment type="caution">
    <text evidence="1">The sequence shown here is derived from an EMBL/GenBank/DDBJ whole genome shotgun (WGS) entry which is preliminary data.</text>
</comment>
<protein>
    <submittedName>
        <fullName evidence="1">Uncharacterized protein</fullName>
    </submittedName>
</protein>
<dbReference type="Proteomes" id="UP000541426">
    <property type="component" value="Unassembled WGS sequence"/>
</dbReference>
<organism evidence="1 2">
    <name type="scientific">Sagittula marina</name>
    <dbReference type="NCBI Taxonomy" id="943940"/>
    <lineage>
        <taxon>Bacteria</taxon>
        <taxon>Pseudomonadati</taxon>
        <taxon>Pseudomonadota</taxon>
        <taxon>Alphaproteobacteria</taxon>
        <taxon>Rhodobacterales</taxon>
        <taxon>Roseobacteraceae</taxon>
        <taxon>Sagittula</taxon>
    </lineage>
</organism>
<name>A0A7W6DNY0_9RHOB</name>
<gene>
    <name evidence="1" type="ORF">GGQ68_002417</name>
</gene>
<dbReference type="AlphaFoldDB" id="A0A7W6DNY0"/>
<keyword evidence="2" id="KW-1185">Reference proteome</keyword>
<reference evidence="1 2" key="1">
    <citation type="submission" date="2020-08" db="EMBL/GenBank/DDBJ databases">
        <title>Genomic Encyclopedia of Type Strains, Phase IV (KMG-IV): sequencing the most valuable type-strain genomes for metagenomic binning, comparative biology and taxonomic classification.</title>
        <authorList>
            <person name="Goeker M."/>
        </authorList>
    </citation>
    <scope>NUCLEOTIDE SEQUENCE [LARGE SCALE GENOMIC DNA]</scope>
    <source>
        <strain evidence="1 2">DSM 102235</strain>
    </source>
</reference>
<dbReference type="Pfam" id="PF22396">
    <property type="entry name" value="DUF6976"/>
    <property type="match status" value="1"/>
</dbReference>
<dbReference type="RefSeq" id="WP_183966184.1">
    <property type="nucleotide sequence ID" value="NZ_BAABBZ010000007.1"/>
</dbReference>